<dbReference type="RefSeq" id="WP_154742696.1">
    <property type="nucleotide sequence ID" value="NZ_JBHSTG010000052.1"/>
</dbReference>
<sequence>MIYSEKLYSYYLELARSPSSDTSFSGEDVRFSGEYEALESELGKAHSMHNHSQPDWHKVVEKSDALLRHESKDLRVAVWLTWALYQRESFSGLLAGLGLLRHLCEHHWAVVYPRKPRTRSAAFAWLVPRIEQVFAQSLSLKGQRPLFECMLEHLSRLDELWTESLGDEAPLLLPVRRQLSDRLRQSVQSDPSPEGVKGVITQVKQSTIRLLAPDHVVDNEKDAHKLLRTLQDSARPLCAWWLRQNATDLRALRLSRTLTWLAISSLPNCDNEQITPLRGPIPDKLKRYQERFQQGHYADLLLELEASLSHAPFWFDGVRMVWECLQALQADMAMTETEVHLALLLQRLPGLTPLRFHDGTPFADPVTRNWINTQVTRHLYTSVPKAAPDASIAPWEKALQDVTPVLRKDGLKAAIRMFKPGLQAARGERARFHWRLGLARLCGLAGKYDLAKIQLEQLDQELQQAGLQRWEPDLSLEVLQLLYGCCDVLPQSHAVREHKENIHRRLCHFDLEAVLE</sequence>
<dbReference type="PANTHER" id="PTHR37024">
    <property type="entry name" value="TYPE VI SECRETION SYSTEM DUF2094 AND IMPA-RELATED DOMAIN PROTEIN"/>
    <property type="match status" value="1"/>
</dbReference>
<organism evidence="2 3">
    <name type="scientific">Pseudomonas karstica</name>
    <dbReference type="NCBI Taxonomy" id="1055468"/>
    <lineage>
        <taxon>Bacteria</taxon>
        <taxon>Pseudomonadati</taxon>
        <taxon>Pseudomonadota</taxon>
        <taxon>Gammaproteobacteria</taxon>
        <taxon>Pseudomonadales</taxon>
        <taxon>Pseudomonadaceae</taxon>
        <taxon>Pseudomonas</taxon>
    </lineage>
</organism>
<dbReference type="InterPro" id="IPR010657">
    <property type="entry name" value="ImpA_N"/>
</dbReference>
<accession>A0A7X2RQ07</accession>
<proteinExistence type="predicted"/>
<dbReference type="Pfam" id="PF16989">
    <property type="entry name" value="T6SS_VasJ"/>
    <property type="match status" value="1"/>
</dbReference>
<name>A0A7X2RQ07_9PSED</name>
<comment type="caution">
    <text evidence="2">The sequence shown here is derived from an EMBL/GenBank/DDBJ whole genome shotgun (WGS) entry which is preliminary data.</text>
</comment>
<dbReference type="PANTHER" id="PTHR37024:SF5">
    <property type="entry name" value="IMPA N-TERMINAL DOMAIN-CONTAINING PROTEIN"/>
    <property type="match status" value="1"/>
</dbReference>
<keyword evidence="3" id="KW-1185">Reference proteome</keyword>
<dbReference type="Proteomes" id="UP000431485">
    <property type="component" value="Unassembled WGS sequence"/>
</dbReference>
<dbReference type="Pfam" id="PF06812">
    <property type="entry name" value="ImpA_N"/>
    <property type="match status" value="1"/>
</dbReference>
<evidence type="ECO:0000259" key="1">
    <source>
        <dbReference type="Pfam" id="PF06812"/>
    </source>
</evidence>
<reference evidence="2 3" key="1">
    <citation type="submission" date="2019-11" db="EMBL/GenBank/DDBJ databases">
        <title>Pseudmonas karstica sp. nov. and Pseudomonas spelaei sp. nov. from caves.</title>
        <authorList>
            <person name="Zeman M."/>
        </authorList>
    </citation>
    <scope>NUCLEOTIDE SEQUENCE [LARGE SCALE GENOMIC DNA]</scope>
    <source>
        <strain evidence="2 3">CCM 7891</strain>
    </source>
</reference>
<feature type="domain" description="ImpA N-terminal" evidence="1">
    <location>
        <begin position="20"/>
        <end position="127"/>
    </location>
</feature>
<dbReference type="EMBL" id="WLYI01000007">
    <property type="protein sequence ID" value="MTD18977.1"/>
    <property type="molecule type" value="Genomic_DNA"/>
</dbReference>
<evidence type="ECO:0000313" key="3">
    <source>
        <dbReference type="Proteomes" id="UP000431485"/>
    </source>
</evidence>
<gene>
    <name evidence="2" type="primary">tssA</name>
    <name evidence="2" type="ORF">GIR22_07410</name>
</gene>
<evidence type="ECO:0000313" key="2">
    <source>
        <dbReference type="EMBL" id="MTD18977.1"/>
    </source>
</evidence>
<protein>
    <submittedName>
        <fullName evidence="2">Type VI secretion system protein TssA</fullName>
    </submittedName>
</protein>
<dbReference type="InterPro" id="IPR017739">
    <property type="entry name" value="T6SS-assoc_VCA0119"/>
</dbReference>
<dbReference type="AlphaFoldDB" id="A0A7X2RQ07"/>
<dbReference type="NCBIfam" id="TIGR03362">
    <property type="entry name" value="VI_chp_7"/>
    <property type="match status" value="1"/>
</dbReference>
<dbReference type="OrthoDB" id="1522895at2"/>